<dbReference type="AlphaFoldDB" id="A0A0E3ZXM6"/>
<dbReference type="OrthoDB" id="9799818at2"/>
<dbReference type="HOGENOM" id="CLU_010194_17_2_10"/>
<reference evidence="1 2" key="1">
    <citation type="journal article" date="2014" name="Curr. Microbiol.">
        <title>Spirosoma radiotolerans sp. nov., a gamma-radiation-resistant bacterium isolated from gamma ray-irradiated soil.</title>
        <authorList>
            <person name="Lee J.J."/>
            <person name="Srinivasan S."/>
            <person name="Lim S."/>
            <person name="Joe M."/>
            <person name="Im S."/>
            <person name="Bae S.I."/>
            <person name="Park K.R."/>
            <person name="Han J.H."/>
            <person name="Park S.H."/>
            <person name="Joo B.M."/>
            <person name="Park S.J."/>
            <person name="Kim M.K."/>
        </authorList>
    </citation>
    <scope>NUCLEOTIDE SEQUENCE [LARGE SCALE GENOMIC DNA]</scope>
    <source>
        <strain evidence="1 2">DG5A</strain>
    </source>
</reference>
<dbReference type="KEGG" id="srd:SD10_22080"/>
<keyword evidence="2" id="KW-1185">Reference proteome</keyword>
<dbReference type="EMBL" id="CP010429">
    <property type="protein sequence ID" value="AKD57180.1"/>
    <property type="molecule type" value="Genomic_DNA"/>
</dbReference>
<evidence type="ECO:0000313" key="2">
    <source>
        <dbReference type="Proteomes" id="UP000033054"/>
    </source>
</evidence>
<dbReference type="CDD" id="cd05233">
    <property type="entry name" value="SDR_c"/>
    <property type="match status" value="1"/>
</dbReference>
<sequence>MAQTLAIIGAGPGVGLAIAEKFGLQGYNVALLSRNTQKLAPLQSKLQAKGIEAGIFRVDILDRDSLTQALNQVIDAYGSIDVLEFSPSPAWQTLRTPRNIDVENGQYHLDFQVLSAITAVQTVLPQMVERQAGSILFTTASAAQRPNVATASFGVAAGALLNYARLLHEDLRQDHIYVGIVSIGAIVVGEGLGSKGDFPAHMPTIHVDEVAQTHWNLHTKREVVEIIIGAN</sequence>
<protein>
    <recommendedName>
        <fullName evidence="3">Short-chain dehydrogenase</fullName>
    </recommendedName>
</protein>
<dbReference type="InterPro" id="IPR002347">
    <property type="entry name" value="SDR_fam"/>
</dbReference>
<dbReference type="PANTHER" id="PTHR43431">
    <property type="entry name" value="OXIDOREDUCTASE, SHORT CHAIN DEHYDROGENASE/REDUCTASE FAMILY (AFU_ORTHOLOGUE AFUA_5G14000)"/>
    <property type="match status" value="1"/>
</dbReference>
<name>A0A0E3ZXM6_9BACT</name>
<proteinExistence type="predicted"/>
<accession>A0A0E3ZXM6</accession>
<dbReference type="PATRIC" id="fig|1379870.5.peg.4778"/>
<evidence type="ECO:0008006" key="3">
    <source>
        <dbReference type="Google" id="ProtNLM"/>
    </source>
</evidence>
<dbReference type="Proteomes" id="UP000033054">
    <property type="component" value="Chromosome"/>
</dbReference>
<gene>
    <name evidence="1" type="ORF">SD10_22080</name>
</gene>
<dbReference type="SUPFAM" id="SSF51735">
    <property type="entry name" value="NAD(P)-binding Rossmann-fold domains"/>
    <property type="match status" value="1"/>
</dbReference>
<evidence type="ECO:0000313" key="1">
    <source>
        <dbReference type="EMBL" id="AKD57180.1"/>
    </source>
</evidence>
<organism evidence="1 2">
    <name type="scientific">Spirosoma radiotolerans</name>
    <dbReference type="NCBI Taxonomy" id="1379870"/>
    <lineage>
        <taxon>Bacteria</taxon>
        <taxon>Pseudomonadati</taxon>
        <taxon>Bacteroidota</taxon>
        <taxon>Cytophagia</taxon>
        <taxon>Cytophagales</taxon>
        <taxon>Cytophagaceae</taxon>
        <taxon>Spirosoma</taxon>
    </lineage>
</organism>
<dbReference type="PRINTS" id="PR00081">
    <property type="entry name" value="GDHRDH"/>
</dbReference>
<dbReference type="RefSeq" id="WP_046576813.1">
    <property type="nucleotide sequence ID" value="NZ_CP010429.1"/>
</dbReference>
<dbReference type="Pfam" id="PF00106">
    <property type="entry name" value="adh_short"/>
    <property type="match status" value="1"/>
</dbReference>
<dbReference type="Gene3D" id="3.40.50.720">
    <property type="entry name" value="NAD(P)-binding Rossmann-like Domain"/>
    <property type="match status" value="1"/>
</dbReference>
<dbReference type="PANTHER" id="PTHR43431:SF7">
    <property type="entry name" value="OXIDOREDUCTASE, SHORT CHAIN DEHYDROGENASE_REDUCTASE FAMILY (AFU_ORTHOLOGUE AFUA_5G14000)"/>
    <property type="match status" value="1"/>
</dbReference>
<dbReference type="InterPro" id="IPR036291">
    <property type="entry name" value="NAD(P)-bd_dom_sf"/>
</dbReference>
<dbReference type="STRING" id="1379870.SD10_22080"/>